<evidence type="ECO:0000256" key="2">
    <source>
        <dbReference type="SAM" id="SignalP"/>
    </source>
</evidence>
<keyword evidence="5" id="KW-1185">Reference proteome</keyword>
<feature type="transmembrane region" description="Helical" evidence="1">
    <location>
        <begin position="287"/>
        <end position="305"/>
    </location>
</feature>
<name>A0A9Q0LRD3_ANAIG</name>
<proteinExistence type="predicted"/>
<dbReference type="PANTHER" id="PTHR36329">
    <property type="entry name" value="TRANSMEMBRANE PROTEIN"/>
    <property type="match status" value="1"/>
</dbReference>
<dbReference type="AlphaFoldDB" id="A0A9Q0LRD3"/>
<dbReference type="PANTHER" id="PTHR36329:SF1">
    <property type="entry name" value="TRANSMEMBRANE PROTEIN"/>
    <property type="match status" value="1"/>
</dbReference>
<feature type="transmembrane region" description="Helical" evidence="1">
    <location>
        <begin position="374"/>
        <end position="393"/>
    </location>
</feature>
<dbReference type="EMBL" id="JAPDFW010000059">
    <property type="protein sequence ID" value="KAJ5077275.1"/>
    <property type="molecule type" value="Genomic_DNA"/>
</dbReference>
<keyword evidence="1" id="KW-1133">Transmembrane helix</keyword>
<gene>
    <name evidence="4" type="ORF">M0811_00595</name>
</gene>
<feature type="transmembrane region" description="Helical" evidence="1">
    <location>
        <begin position="263"/>
        <end position="281"/>
    </location>
</feature>
<dbReference type="OrthoDB" id="2016402at2759"/>
<reference evidence="4" key="1">
    <citation type="submission" date="2022-10" db="EMBL/GenBank/DDBJ databases">
        <title>Novel sulphate-reducing endosymbionts in the free-living metamonad Anaeramoeba.</title>
        <authorList>
            <person name="Jerlstrom-Hultqvist J."/>
            <person name="Cepicka I."/>
            <person name="Gallot-Lavallee L."/>
            <person name="Salas-Leiva D."/>
            <person name="Curtis B.A."/>
            <person name="Zahonova K."/>
            <person name="Pipaliya S."/>
            <person name="Dacks J."/>
            <person name="Roger A.J."/>
        </authorList>
    </citation>
    <scope>NUCLEOTIDE SEQUENCE</scope>
    <source>
        <strain evidence="4">BMAN</strain>
    </source>
</reference>
<dbReference type="Pfam" id="PF10192">
    <property type="entry name" value="GPR180-TMEM145_TM"/>
    <property type="match status" value="1"/>
</dbReference>
<protein>
    <recommendedName>
        <fullName evidence="3">GPR180/TMEM145 transmembrane domain-containing protein</fullName>
    </recommendedName>
</protein>
<dbReference type="OMA" id="ITICQIP"/>
<feature type="transmembrane region" description="Helical" evidence="1">
    <location>
        <begin position="159"/>
        <end position="179"/>
    </location>
</feature>
<feature type="chain" id="PRO_5040431048" description="GPR180/TMEM145 transmembrane domain-containing protein" evidence="2">
    <location>
        <begin position="23"/>
        <end position="484"/>
    </location>
</feature>
<keyword evidence="1" id="KW-0812">Transmembrane</keyword>
<feature type="transmembrane region" description="Helical" evidence="1">
    <location>
        <begin position="347"/>
        <end position="368"/>
    </location>
</feature>
<dbReference type="GO" id="GO:0007186">
    <property type="term" value="P:G protein-coupled receptor signaling pathway"/>
    <property type="evidence" value="ECO:0007669"/>
    <property type="project" value="InterPro"/>
</dbReference>
<dbReference type="Proteomes" id="UP001149090">
    <property type="component" value="Unassembled WGS sequence"/>
</dbReference>
<feature type="transmembrane region" description="Helical" evidence="1">
    <location>
        <begin position="186"/>
        <end position="205"/>
    </location>
</feature>
<evidence type="ECO:0000259" key="3">
    <source>
        <dbReference type="Pfam" id="PF10192"/>
    </source>
</evidence>
<keyword evidence="2" id="KW-0732">Signal</keyword>
<feature type="transmembrane region" description="Helical" evidence="1">
    <location>
        <begin position="225"/>
        <end position="251"/>
    </location>
</feature>
<dbReference type="GO" id="GO:0019236">
    <property type="term" value="P:response to pheromone"/>
    <property type="evidence" value="ECO:0007669"/>
    <property type="project" value="InterPro"/>
</dbReference>
<evidence type="ECO:0000256" key="1">
    <source>
        <dbReference type="SAM" id="Phobius"/>
    </source>
</evidence>
<dbReference type="InterPro" id="IPR019336">
    <property type="entry name" value="GPR180/TMEM145_TM"/>
</dbReference>
<evidence type="ECO:0000313" key="5">
    <source>
        <dbReference type="Proteomes" id="UP001149090"/>
    </source>
</evidence>
<feature type="domain" description="GPR180/TMEM145 transmembrane" evidence="3">
    <location>
        <begin position="164"/>
        <end position="284"/>
    </location>
</feature>
<evidence type="ECO:0000313" key="4">
    <source>
        <dbReference type="EMBL" id="KAJ5077275.1"/>
    </source>
</evidence>
<accession>A0A9Q0LRD3</accession>
<keyword evidence="1" id="KW-0472">Membrane</keyword>
<feature type="signal peptide" evidence="2">
    <location>
        <begin position="1"/>
        <end position="22"/>
    </location>
</feature>
<organism evidence="4 5">
    <name type="scientific">Anaeramoeba ignava</name>
    <name type="common">Anaerobic marine amoeba</name>
    <dbReference type="NCBI Taxonomy" id="1746090"/>
    <lineage>
        <taxon>Eukaryota</taxon>
        <taxon>Metamonada</taxon>
        <taxon>Anaeramoebidae</taxon>
        <taxon>Anaeramoeba</taxon>
    </lineage>
</organism>
<sequence length="484" mass="56525">MINNKILLNLFSLFIFFKFTEGMVEDFSIEMNQKVLQFYIFGFYENGTINMTISKSPTKSESHYVVLSIFIIKNLGQLSEDDFCSNNNNNGESGNILGCYLDIPFNDTFTNFTIIPNKDHYFFFITNCAKDETNFQFDFTLMNPNGQHLSSDYVLFPKIYLVSLFISLILFIAWIFNWIKHKKQKIPLHSVITTMFFLQVINLAFNLNYWRTLSKYGKIETNFQLLISTVEVLSQFFFFVTIILIAKGWCITFETLNPSDRKIINGLIGFLVIILQLLKIVSSRFEILYLFGCVVFYYILLRTTFDAISSNKRILKIHLILIRDEGIDPLSTPVYSKYLLFKKFKHLLFGFFFLEFNGIFTITFLLFYPWITQIMLLLAELLMLVGIGFIFRLRNLDPIFQRIQEIDQENPSNLRLTGGDDIISGELEAPNLSKWEYGNPLPKSKLDINPSVLLIENPNLSENEIIEIAFQEDKEQENIKFEKI</sequence>
<comment type="caution">
    <text evidence="4">The sequence shown here is derived from an EMBL/GenBank/DDBJ whole genome shotgun (WGS) entry which is preliminary data.</text>
</comment>